<evidence type="ECO:0000313" key="2">
    <source>
        <dbReference type="EMBL" id="KAJ8388912.1"/>
    </source>
</evidence>
<protein>
    <submittedName>
        <fullName evidence="2">Uncharacterized protein</fullName>
    </submittedName>
</protein>
<feature type="compositionally biased region" description="Basic and acidic residues" evidence="1">
    <location>
        <begin position="29"/>
        <end position="38"/>
    </location>
</feature>
<accession>A0AAD7RRJ3</accession>
<dbReference type="EMBL" id="JAINUG010000189">
    <property type="protein sequence ID" value="KAJ8388912.1"/>
    <property type="molecule type" value="Genomic_DNA"/>
</dbReference>
<evidence type="ECO:0000256" key="1">
    <source>
        <dbReference type="SAM" id="MobiDB-lite"/>
    </source>
</evidence>
<organism evidence="2 3">
    <name type="scientific">Aldrovandia affinis</name>
    <dbReference type="NCBI Taxonomy" id="143900"/>
    <lineage>
        <taxon>Eukaryota</taxon>
        <taxon>Metazoa</taxon>
        <taxon>Chordata</taxon>
        <taxon>Craniata</taxon>
        <taxon>Vertebrata</taxon>
        <taxon>Euteleostomi</taxon>
        <taxon>Actinopterygii</taxon>
        <taxon>Neopterygii</taxon>
        <taxon>Teleostei</taxon>
        <taxon>Notacanthiformes</taxon>
        <taxon>Halosauridae</taxon>
        <taxon>Aldrovandia</taxon>
    </lineage>
</organism>
<evidence type="ECO:0000313" key="3">
    <source>
        <dbReference type="Proteomes" id="UP001221898"/>
    </source>
</evidence>
<gene>
    <name evidence="2" type="ORF">AAFF_G00126680</name>
</gene>
<reference evidence="2" key="1">
    <citation type="journal article" date="2023" name="Science">
        <title>Genome structures resolve the early diversification of teleost fishes.</title>
        <authorList>
            <person name="Parey E."/>
            <person name="Louis A."/>
            <person name="Montfort J."/>
            <person name="Bouchez O."/>
            <person name="Roques C."/>
            <person name="Iampietro C."/>
            <person name="Lluch J."/>
            <person name="Castinel A."/>
            <person name="Donnadieu C."/>
            <person name="Desvignes T."/>
            <person name="Floi Bucao C."/>
            <person name="Jouanno E."/>
            <person name="Wen M."/>
            <person name="Mejri S."/>
            <person name="Dirks R."/>
            <person name="Jansen H."/>
            <person name="Henkel C."/>
            <person name="Chen W.J."/>
            <person name="Zahm M."/>
            <person name="Cabau C."/>
            <person name="Klopp C."/>
            <person name="Thompson A.W."/>
            <person name="Robinson-Rechavi M."/>
            <person name="Braasch I."/>
            <person name="Lecointre G."/>
            <person name="Bobe J."/>
            <person name="Postlethwait J.H."/>
            <person name="Berthelot C."/>
            <person name="Roest Crollius H."/>
            <person name="Guiguen Y."/>
        </authorList>
    </citation>
    <scope>NUCLEOTIDE SEQUENCE</scope>
    <source>
        <strain evidence="2">NC1722</strain>
    </source>
</reference>
<feature type="region of interest" description="Disordered" evidence="1">
    <location>
        <begin position="1"/>
        <end position="47"/>
    </location>
</feature>
<proteinExistence type="predicted"/>
<sequence>MAACGEDSGARSISQLPSGMGSGAWQLIQDRREEREPPMRPLGRATATGSASITCSLCGRNGRGVFVCRHAIRGPGDTSTHAAPRKTGHARETLRTEQCRTDITTQREADIHERGTEKATEHA</sequence>
<dbReference type="AlphaFoldDB" id="A0AAD7RRJ3"/>
<feature type="compositionally biased region" description="Basic and acidic residues" evidence="1">
    <location>
        <begin position="89"/>
        <end position="123"/>
    </location>
</feature>
<keyword evidence="3" id="KW-1185">Reference proteome</keyword>
<dbReference type="Proteomes" id="UP001221898">
    <property type="component" value="Unassembled WGS sequence"/>
</dbReference>
<name>A0AAD7RRJ3_9TELE</name>
<feature type="region of interest" description="Disordered" evidence="1">
    <location>
        <begin position="73"/>
        <end position="123"/>
    </location>
</feature>
<comment type="caution">
    <text evidence="2">The sequence shown here is derived from an EMBL/GenBank/DDBJ whole genome shotgun (WGS) entry which is preliminary data.</text>
</comment>